<accession>A0ABT8L5M6</accession>
<comment type="caution">
    <text evidence="1">The sequence shown here is derived from an EMBL/GenBank/DDBJ whole genome shotgun (WGS) entry which is preliminary data.</text>
</comment>
<protein>
    <recommendedName>
        <fullName evidence="3">Lipocalin-like domain-containing protein</fullName>
    </recommendedName>
</protein>
<name>A0ABT8L5M6_9BACT</name>
<evidence type="ECO:0000313" key="2">
    <source>
        <dbReference type="Proteomes" id="UP001172083"/>
    </source>
</evidence>
<dbReference type="Proteomes" id="UP001172083">
    <property type="component" value="Unassembled WGS sequence"/>
</dbReference>
<evidence type="ECO:0008006" key="3">
    <source>
        <dbReference type="Google" id="ProtNLM"/>
    </source>
</evidence>
<dbReference type="RefSeq" id="WP_346758344.1">
    <property type="nucleotide sequence ID" value="NZ_JAUJEB010000001.1"/>
</dbReference>
<evidence type="ECO:0000313" key="1">
    <source>
        <dbReference type="EMBL" id="MDN5213028.1"/>
    </source>
</evidence>
<organism evidence="1 2">
    <name type="scientific">Agaribacillus aureus</name>
    <dbReference type="NCBI Taxonomy" id="3051825"/>
    <lineage>
        <taxon>Bacteria</taxon>
        <taxon>Pseudomonadati</taxon>
        <taxon>Bacteroidota</taxon>
        <taxon>Cytophagia</taxon>
        <taxon>Cytophagales</taxon>
        <taxon>Splendidivirgaceae</taxon>
        <taxon>Agaribacillus</taxon>
    </lineage>
</organism>
<sequence length="129" mass="15234">MKSIIFTLTLFISVTSYAQKINQEDLYTIWLLDKYSDEEEYYLPPKKEVGDSLAFKQDMTYTAVFEGKKSNGTWLLNTNGKYIELLSDQGEREKLYIHFLSNKSMVVTYDTDEFRIWEVHYVSRVIEGE</sequence>
<proteinExistence type="predicted"/>
<gene>
    <name evidence="1" type="ORF">QQ020_13255</name>
</gene>
<keyword evidence="2" id="KW-1185">Reference proteome</keyword>
<reference evidence="1" key="1">
    <citation type="submission" date="2023-06" db="EMBL/GenBank/DDBJ databases">
        <title>Genomic of Agaribacillus aureum.</title>
        <authorList>
            <person name="Wang G."/>
        </authorList>
    </citation>
    <scope>NUCLEOTIDE SEQUENCE</scope>
    <source>
        <strain evidence="1">BMA12</strain>
    </source>
</reference>
<dbReference type="EMBL" id="JAUJEB010000001">
    <property type="protein sequence ID" value="MDN5213028.1"/>
    <property type="molecule type" value="Genomic_DNA"/>
</dbReference>